<keyword evidence="11" id="KW-0496">Mitochondrion</keyword>
<keyword evidence="22" id="KW-1185">Reference proteome</keyword>
<dbReference type="Pfam" id="PF01070">
    <property type="entry name" value="FMN_dh"/>
    <property type="match status" value="1"/>
</dbReference>
<comment type="subcellular location">
    <subcellularLocation>
        <location evidence="3">Mitochondrion intermembrane space</location>
    </subcellularLocation>
</comment>
<evidence type="ECO:0000256" key="11">
    <source>
        <dbReference type="ARBA" id="ARBA00023128"/>
    </source>
</evidence>
<dbReference type="InterPro" id="IPR037458">
    <property type="entry name" value="L-MDH/L-LDH_FMN-bd"/>
</dbReference>
<gene>
    <name evidence="21" type="ORF">HII31_02321</name>
</gene>
<comment type="caution">
    <text evidence="21">The sequence shown here is derived from an EMBL/GenBank/DDBJ whole genome shotgun (WGS) entry which is preliminary data.</text>
</comment>
<keyword evidence="5 17" id="KW-0349">Heme</keyword>
<evidence type="ECO:0000256" key="1">
    <source>
        <dbReference type="ARBA" id="ARBA00001917"/>
    </source>
</evidence>
<evidence type="ECO:0000256" key="8">
    <source>
        <dbReference type="ARBA" id="ARBA00022723"/>
    </source>
</evidence>
<evidence type="ECO:0000256" key="9">
    <source>
        <dbReference type="ARBA" id="ARBA00023002"/>
    </source>
</evidence>
<dbReference type="SMART" id="SM01117">
    <property type="entry name" value="Cyt-b5"/>
    <property type="match status" value="1"/>
</dbReference>
<dbReference type="Gene3D" id="3.20.20.70">
    <property type="entry name" value="Aldolase class I"/>
    <property type="match status" value="1"/>
</dbReference>
<evidence type="ECO:0000259" key="19">
    <source>
        <dbReference type="PROSITE" id="PS50255"/>
    </source>
</evidence>
<dbReference type="PANTHER" id="PTHR10578:SF104">
    <property type="entry name" value="CYTOCHROME B2, MITOCHONDRIAL-RELATED"/>
    <property type="match status" value="1"/>
</dbReference>
<comment type="subunit">
    <text evidence="4">Homotetramer.</text>
</comment>
<dbReference type="FunFam" id="3.20.20.70:FF:000062">
    <property type="entry name" value="Cytochrome b2, mitochondrial, putative"/>
    <property type="match status" value="1"/>
</dbReference>
<feature type="domain" description="FMN hydroxy acid dehydrogenase" evidence="20">
    <location>
        <begin position="121"/>
        <end position="487"/>
    </location>
</feature>
<dbReference type="PANTHER" id="PTHR10578">
    <property type="entry name" value="S -2-HYDROXY-ACID OXIDASE-RELATED"/>
    <property type="match status" value="1"/>
</dbReference>
<dbReference type="SUPFAM" id="SSF55856">
    <property type="entry name" value="Cytochrome b5-like heme/steroid binding domain"/>
    <property type="match status" value="1"/>
</dbReference>
<comment type="catalytic activity">
    <reaction evidence="12">
        <text>(S)-lactate + 2 Fe(III)-[cytochrome c] = 2 Fe(II)-[cytochrome c] + pyruvate + 2 H(+)</text>
        <dbReference type="Rhea" id="RHEA:19909"/>
        <dbReference type="Rhea" id="RHEA-COMP:10350"/>
        <dbReference type="Rhea" id="RHEA-COMP:14399"/>
        <dbReference type="ChEBI" id="CHEBI:15361"/>
        <dbReference type="ChEBI" id="CHEBI:15378"/>
        <dbReference type="ChEBI" id="CHEBI:16651"/>
        <dbReference type="ChEBI" id="CHEBI:29033"/>
        <dbReference type="ChEBI" id="CHEBI:29034"/>
        <dbReference type="EC" id="1.1.2.3"/>
    </reaction>
    <physiologicalReaction direction="left-to-right" evidence="12">
        <dbReference type="Rhea" id="RHEA:19910"/>
    </physiologicalReaction>
</comment>
<keyword evidence="8 17" id="KW-0479">Metal-binding</keyword>
<dbReference type="InterPro" id="IPR018506">
    <property type="entry name" value="Cyt_B5_heme-BS"/>
</dbReference>
<protein>
    <recommendedName>
        <fullName evidence="16">L-lactate dehydrogenase (cytochrome)</fullName>
        <ecNumber evidence="15">1.1.2.3</ecNumber>
    </recommendedName>
</protein>
<evidence type="ECO:0000256" key="3">
    <source>
        <dbReference type="ARBA" id="ARBA00004569"/>
    </source>
</evidence>
<evidence type="ECO:0000256" key="18">
    <source>
        <dbReference type="SAM" id="MobiDB-lite"/>
    </source>
</evidence>
<proteinExistence type="inferred from homology"/>
<evidence type="ECO:0000256" key="2">
    <source>
        <dbReference type="ARBA" id="ARBA00001970"/>
    </source>
</evidence>
<evidence type="ECO:0000256" key="16">
    <source>
        <dbReference type="ARBA" id="ARBA00068515"/>
    </source>
</evidence>
<dbReference type="PROSITE" id="PS51349">
    <property type="entry name" value="FMN_HYDROXY_ACID_DH_2"/>
    <property type="match status" value="1"/>
</dbReference>
<evidence type="ECO:0000256" key="17">
    <source>
        <dbReference type="RuleBase" id="RU362121"/>
    </source>
</evidence>
<dbReference type="EC" id="1.1.2.3" evidence="15"/>
<evidence type="ECO:0000256" key="13">
    <source>
        <dbReference type="ARBA" id="ARBA00061137"/>
    </source>
</evidence>
<keyword evidence="7" id="KW-0288">FMN</keyword>
<dbReference type="PROSITE" id="PS50255">
    <property type="entry name" value="CYTOCHROME_B5_2"/>
    <property type="match status" value="1"/>
</dbReference>
<dbReference type="GO" id="GO:0046872">
    <property type="term" value="F:metal ion binding"/>
    <property type="evidence" value="ECO:0007669"/>
    <property type="project" value="UniProtKB-UniRule"/>
</dbReference>
<keyword evidence="9" id="KW-0560">Oxidoreductase</keyword>
<evidence type="ECO:0000256" key="4">
    <source>
        <dbReference type="ARBA" id="ARBA00011881"/>
    </source>
</evidence>
<dbReference type="AlphaFoldDB" id="A0A8H6RRN7"/>
<feature type="region of interest" description="Disordered" evidence="18">
    <location>
        <begin position="95"/>
        <end position="119"/>
    </location>
</feature>
<name>A0A8H6RRN7_9PEZI</name>
<dbReference type="PRINTS" id="PR00363">
    <property type="entry name" value="CYTOCHROMEB5"/>
</dbReference>
<evidence type="ECO:0000256" key="7">
    <source>
        <dbReference type="ARBA" id="ARBA00022643"/>
    </source>
</evidence>
<evidence type="ECO:0000313" key="22">
    <source>
        <dbReference type="Proteomes" id="UP000660729"/>
    </source>
</evidence>
<evidence type="ECO:0000259" key="20">
    <source>
        <dbReference type="PROSITE" id="PS51349"/>
    </source>
</evidence>
<evidence type="ECO:0000256" key="14">
    <source>
        <dbReference type="ARBA" id="ARBA00061589"/>
    </source>
</evidence>
<dbReference type="GO" id="GO:0005758">
    <property type="term" value="C:mitochondrial intermembrane space"/>
    <property type="evidence" value="ECO:0007669"/>
    <property type="project" value="UniProtKB-SubCell"/>
</dbReference>
<reference evidence="21" key="1">
    <citation type="submission" date="2020-04" db="EMBL/GenBank/DDBJ databases">
        <title>Draft genome resource of the tomato pathogen Pseudocercospora fuligena.</title>
        <authorList>
            <person name="Zaccaron A."/>
        </authorList>
    </citation>
    <scope>NUCLEOTIDE SEQUENCE</scope>
    <source>
        <strain evidence="21">PF001</strain>
    </source>
</reference>
<sequence length="497" mass="54252">MSKAIGKTADMGTYSCPDARMTSVNGEELARNNTKDSCWIAINGTVWDVTSFLEEHPGGASLILKLAGQDATEAYSIFHDLELVEKTLNPGSRKGSIDVNTIPKPTTSAKKDVEIRKPSRPPLSSMINLADFQRLAENHMTPLAWAYVSSGADNEISMNENAAAYSRVFLRGRILRKIGSCDLSTTILGQKSSLPIYTSPVGLGKLVHPDGECNIAKADGKEGIIQVVNTVSSMSIEAIMDARISKDQPVFWQLYLDRDLGKSKAFVQRVEKCGVKAIWLTVDSPVTGNRERDERSKSGEEMIEEENLEEVVNNMKSGGTGVAASNNSFINGDVDWEILAWLREITNLPIVVKGIMCVEDAVAAYEHGADGIVLSNHGGRSQDTSQPPLLTLLEIRKYAPHIMGKRMQIFVDGGVRRGTDVLKALCLGANAVGIGRPTLFSQAAGYGHHGIRRMIQILRKEMETNMAFLGARRIEDLNPAMLNTKPLENLLVSSVKL</sequence>
<comment type="cofactor">
    <cofactor evidence="1">
        <name>FMN</name>
        <dbReference type="ChEBI" id="CHEBI:58210"/>
    </cofactor>
</comment>
<dbReference type="Gene3D" id="3.10.120.10">
    <property type="entry name" value="Cytochrome b5-like heme/steroid binding domain"/>
    <property type="match status" value="1"/>
</dbReference>
<dbReference type="InterPro" id="IPR037396">
    <property type="entry name" value="FMN_HAD"/>
</dbReference>
<evidence type="ECO:0000256" key="5">
    <source>
        <dbReference type="ARBA" id="ARBA00022617"/>
    </source>
</evidence>
<keyword evidence="10 17" id="KW-0408">Iron</keyword>
<evidence type="ECO:0000256" key="6">
    <source>
        <dbReference type="ARBA" id="ARBA00022630"/>
    </source>
</evidence>
<accession>A0A8H6RRN7</accession>
<dbReference type="InterPro" id="IPR000262">
    <property type="entry name" value="FMN-dep_DH"/>
</dbReference>
<dbReference type="CDD" id="cd02922">
    <property type="entry name" value="FCB2_FMN"/>
    <property type="match status" value="1"/>
</dbReference>
<comment type="similarity">
    <text evidence="17">Belongs to the cytochrome b5 family.</text>
</comment>
<dbReference type="GO" id="GO:0020037">
    <property type="term" value="F:heme binding"/>
    <property type="evidence" value="ECO:0007669"/>
    <property type="project" value="UniProtKB-UniRule"/>
</dbReference>
<comment type="similarity">
    <text evidence="14">In the N-terminal section; belongs to the cytochrome b5 family.</text>
</comment>
<evidence type="ECO:0000313" key="21">
    <source>
        <dbReference type="EMBL" id="KAF7196254.1"/>
    </source>
</evidence>
<dbReference type="GO" id="GO:0004460">
    <property type="term" value="F:L-lactate dehydrogenase (cytochrome) activity"/>
    <property type="evidence" value="ECO:0007669"/>
    <property type="project" value="UniProtKB-EC"/>
</dbReference>
<keyword evidence="6" id="KW-0285">Flavoprotein</keyword>
<dbReference type="InterPro" id="IPR036400">
    <property type="entry name" value="Cyt_B5-like_heme/steroid_sf"/>
</dbReference>
<dbReference type="InterPro" id="IPR001199">
    <property type="entry name" value="Cyt_B5-like_heme/steroid-bd"/>
</dbReference>
<dbReference type="SUPFAM" id="SSF51395">
    <property type="entry name" value="FMN-linked oxidoreductases"/>
    <property type="match status" value="1"/>
</dbReference>
<evidence type="ECO:0000256" key="12">
    <source>
        <dbReference type="ARBA" id="ARBA00052399"/>
    </source>
</evidence>
<evidence type="ECO:0000256" key="10">
    <source>
        <dbReference type="ARBA" id="ARBA00023004"/>
    </source>
</evidence>
<dbReference type="Pfam" id="PF00173">
    <property type="entry name" value="Cyt-b5"/>
    <property type="match status" value="1"/>
</dbReference>
<evidence type="ECO:0000256" key="15">
    <source>
        <dbReference type="ARBA" id="ARBA00066458"/>
    </source>
</evidence>
<organism evidence="21 22">
    <name type="scientific">Pseudocercospora fuligena</name>
    <dbReference type="NCBI Taxonomy" id="685502"/>
    <lineage>
        <taxon>Eukaryota</taxon>
        <taxon>Fungi</taxon>
        <taxon>Dikarya</taxon>
        <taxon>Ascomycota</taxon>
        <taxon>Pezizomycotina</taxon>
        <taxon>Dothideomycetes</taxon>
        <taxon>Dothideomycetidae</taxon>
        <taxon>Mycosphaerellales</taxon>
        <taxon>Mycosphaerellaceae</taxon>
        <taxon>Pseudocercospora</taxon>
    </lineage>
</organism>
<dbReference type="EMBL" id="JABCIY010000027">
    <property type="protein sequence ID" value="KAF7196254.1"/>
    <property type="molecule type" value="Genomic_DNA"/>
</dbReference>
<feature type="domain" description="Cytochrome b5 heme-binding" evidence="19">
    <location>
        <begin position="21"/>
        <end position="98"/>
    </location>
</feature>
<dbReference type="InterPro" id="IPR013785">
    <property type="entry name" value="Aldolase_TIM"/>
</dbReference>
<dbReference type="Proteomes" id="UP000660729">
    <property type="component" value="Unassembled WGS sequence"/>
</dbReference>
<dbReference type="OrthoDB" id="1925334at2759"/>
<comment type="cofactor">
    <cofactor evidence="2">
        <name>heme b</name>
        <dbReference type="ChEBI" id="CHEBI:60344"/>
    </cofactor>
</comment>
<comment type="similarity">
    <text evidence="13">In the C-terminal section; belongs to the FMN-dependent alpha-hydroxy acid dehydrogenase family.</text>
</comment>
<dbReference type="PROSITE" id="PS00191">
    <property type="entry name" value="CYTOCHROME_B5_1"/>
    <property type="match status" value="1"/>
</dbReference>